<dbReference type="Proteomes" id="UP000230605">
    <property type="component" value="Chromosome 10"/>
</dbReference>
<feature type="chain" id="PRO_5013807996" description="DUF7732 domain-containing protein" evidence="2">
    <location>
        <begin position="22"/>
        <end position="260"/>
    </location>
</feature>
<evidence type="ECO:0000259" key="3">
    <source>
        <dbReference type="Pfam" id="PF24866"/>
    </source>
</evidence>
<dbReference type="Proteomes" id="UP001302367">
    <property type="component" value="Chromosome 5"/>
</dbReference>
<evidence type="ECO:0000313" key="7">
    <source>
        <dbReference type="Proteomes" id="UP001302367"/>
    </source>
</evidence>
<feature type="compositionally biased region" description="Low complexity" evidence="1">
    <location>
        <begin position="59"/>
        <end position="95"/>
    </location>
</feature>
<dbReference type="AlphaFoldDB" id="A0A2G5IDL5"/>
<reference evidence="4 6" key="1">
    <citation type="submission" date="2015-10" db="EMBL/GenBank/DDBJ databases">
        <title>The cercosporin biosynthetic gene cluster was horizontally transferred to several fungal lineages and shown to be expanded in Cercospora beticola based on microsynteny with recipient genomes.</title>
        <authorList>
            <person name="De Jonge R."/>
            <person name="Ebert M.K."/>
            <person name="Suttle J.C."/>
            <person name="Jurick Ii W.M."/>
            <person name="Secor G.A."/>
            <person name="Thomma B.P."/>
            <person name="Van De Peer Y."/>
            <person name="Bolton M.D."/>
        </authorList>
    </citation>
    <scope>NUCLEOTIDE SEQUENCE [LARGE SCALE GENOMIC DNA]</scope>
    <source>
        <strain evidence="4 6">09-40</strain>
    </source>
</reference>
<feature type="compositionally biased region" description="Gly residues" evidence="1">
    <location>
        <begin position="42"/>
        <end position="58"/>
    </location>
</feature>
<gene>
    <name evidence="4" type="ORF">CB0940_11608</name>
    <name evidence="5" type="ORF">RHO25_008595</name>
</gene>
<evidence type="ECO:0000256" key="1">
    <source>
        <dbReference type="SAM" id="MobiDB-lite"/>
    </source>
</evidence>
<dbReference type="PANTHER" id="PTHR42091:SF1">
    <property type="entry name" value="CONSERVED GLYCINE-RICH PROTEIN (AFU_ORTHOLOGUE AFUA_7G02440)"/>
    <property type="match status" value="1"/>
</dbReference>
<evidence type="ECO:0000313" key="4">
    <source>
        <dbReference type="EMBL" id="PIB02948.1"/>
    </source>
</evidence>
<reference evidence="5 7" key="2">
    <citation type="submission" date="2023-09" db="EMBL/GenBank/DDBJ databases">
        <title>Complete-Gapless Cercospora beticola genome.</title>
        <authorList>
            <person name="Wyatt N.A."/>
            <person name="Spanner R.E."/>
            <person name="Bolton M.D."/>
        </authorList>
    </citation>
    <scope>NUCLEOTIDE SEQUENCE [LARGE SCALE GENOMIC DNA]</scope>
    <source>
        <strain evidence="5">Cb09-40</strain>
    </source>
</reference>
<protein>
    <recommendedName>
        <fullName evidence="3">DUF7732 domain-containing protein</fullName>
    </recommendedName>
</protein>
<evidence type="ECO:0000313" key="5">
    <source>
        <dbReference type="EMBL" id="WPB03951.1"/>
    </source>
</evidence>
<keyword evidence="7" id="KW-1185">Reference proteome</keyword>
<keyword evidence="2" id="KW-0732">Signal</keyword>
<name>A0A2G5IDL5_CERBT</name>
<evidence type="ECO:0000256" key="2">
    <source>
        <dbReference type="SAM" id="SignalP"/>
    </source>
</evidence>
<feature type="domain" description="DUF7732" evidence="3">
    <location>
        <begin position="105"/>
        <end position="226"/>
    </location>
</feature>
<dbReference type="InterPro" id="IPR056634">
    <property type="entry name" value="DUF7732"/>
</dbReference>
<sequence>MRLLQSIFYLITLFTLGQALALPGSINDITEASKQLFKRKGGGGGGGRGGGSSGGSSRGGSSSSSSSSSSSGSSSSGGRTSSGSSTGGSTRAGSGPARGYGNGRYYGGGAAAPYSAGATRGGLRTPVLLGAGALLVFPAIAAYGAYGAYSYGYPYYWNYRNQTSGQNESHPAQCWCARYYSCSCDENNETEYQNNVANNASQAKLVRLEGDDNDTLVIDGTLPNGTTAPGGSDSGAMGSALEMVGYWPMVAIALATAYVL</sequence>
<evidence type="ECO:0000313" key="6">
    <source>
        <dbReference type="Proteomes" id="UP000230605"/>
    </source>
</evidence>
<accession>A0A2G5IDL5</accession>
<dbReference type="OrthoDB" id="5425547at2759"/>
<organism evidence="4 6">
    <name type="scientific">Cercospora beticola</name>
    <name type="common">Sugarbeet leaf spot fungus</name>
    <dbReference type="NCBI Taxonomy" id="122368"/>
    <lineage>
        <taxon>Eukaryota</taxon>
        <taxon>Fungi</taxon>
        <taxon>Dikarya</taxon>
        <taxon>Ascomycota</taxon>
        <taxon>Pezizomycotina</taxon>
        <taxon>Dothideomycetes</taxon>
        <taxon>Dothideomycetidae</taxon>
        <taxon>Mycosphaerellales</taxon>
        <taxon>Mycosphaerellaceae</taxon>
        <taxon>Cercospora</taxon>
    </lineage>
</organism>
<feature type="signal peptide" evidence="2">
    <location>
        <begin position="1"/>
        <end position="21"/>
    </location>
</feature>
<dbReference type="EMBL" id="LKMD01000099">
    <property type="protein sequence ID" value="PIB02948.1"/>
    <property type="molecule type" value="Genomic_DNA"/>
</dbReference>
<feature type="region of interest" description="Disordered" evidence="1">
    <location>
        <begin position="37"/>
        <end position="96"/>
    </location>
</feature>
<dbReference type="PANTHER" id="PTHR42091">
    <property type="entry name" value="CONSERVED GLYCINE-RICH PROTEIN (AFU_ORTHOLOGUE AFUA_7G02440)"/>
    <property type="match status" value="1"/>
</dbReference>
<dbReference type="Pfam" id="PF24866">
    <property type="entry name" value="DUF7732"/>
    <property type="match status" value="1"/>
</dbReference>
<proteinExistence type="predicted"/>
<dbReference type="EMBL" id="CP134188">
    <property type="protein sequence ID" value="WPB03951.1"/>
    <property type="molecule type" value="Genomic_DNA"/>
</dbReference>